<name>A0A3Q0KYI6_VIBVU</name>
<sequence>MIYMRSCLIGLLTLFYSHFALANIGYTQNELKALAKLEQQTSSLQPSEQAQQAIETQQQASHEFIEHARQQAMQWQEKLDPSSLQDIIDIPTPTENPNAAPAGVMIFVSLTMPKSSLQALLKQSEIWQVPLVIRGVLPDGFMTTVNNIQSLLQTNEKKPINSGFAISPEWFQTFNILEVPTFVAVKPGRCLPKQPCSESDYDIVKGNVSLPNALEHLANGDNPDVVRQVLQRIKR</sequence>
<dbReference type="InterPro" id="IPR019106">
    <property type="entry name" value="T4SS_TrbC"/>
</dbReference>
<keyword evidence="1" id="KW-0732">Signal</keyword>
<dbReference type="EMBL" id="AE016796">
    <property type="protein sequence ID" value="AAO07587.2"/>
    <property type="molecule type" value="Genomic_DNA"/>
</dbReference>
<dbReference type="InterPro" id="IPR014113">
    <property type="entry name" value="T4SS_TrbC_subgr"/>
</dbReference>
<dbReference type="AlphaFoldDB" id="A0A3Q0KYI6"/>
<proteinExistence type="predicted"/>
<accession>A0A3Q0KYI6</accession>
<evidence type="ECO:0000313" key="2">
    <source>
        <dbReference type="EMBL" id="AAO07587.2"/>
    </source>
</evidence>
<evidence type="ECO:0000313" key="3">
    <source>
        <dbReference type="Proteomes" id="UP000002275"/>
    </source>
</evidence>
<reference evidence="3" key="1">
    <citation type="submission" date="2002-12" db="EMBL/GenBank/DDBJ databases">
        <title>Complete genome sequence of Vibrio vulnificus CMCP6.</title>
        <authorList>
            <person name="Rhee J.H."/>
            <person name="Kim S.Y."/>
            <person name="Chung S.S."/>
            <person name="Kim J.J."/>
            <person name="Moon Y.H."/>
            <person name="Jeong H."/>
            <person name="Choy H.E."/>
        </authorList>
    </citation>
    <scope>NUCLEOTIDE SEQUENCE [LARGE SCALE GENOMIC DNA]</scope>
    <source>
        <strain evidence="3">CMCP6</strain>
    </source>
</reference>
<reference evidence="2 3" key="2">
    <citation type="journal article" date="2003" name="Infect. Immun.">
        <title>Characterization and pathogenic significance of Vibrio vulnificus antigens preferentially expressed in septicemic patients.</title>
        <authorList>
            <person name="Kim Y.R."/>
            <person name="Lee S.E."/>
            <person name="Kim C.M."/>
            <person name="Kim S.Y."/>
            <person name="Shin E.K."/>
            <person name="Shin D.H."/>
            <person name="Chung S.S."/>
            <person name="Choy H.E."/>
            <person name="Progulske-Fox A."/>
            <person name="Hillman J.D."/>
            <person name="Handfield M."/>
            <person name="Rhee J.H."/>
        </authorList>
    </citation>
    <scope>NUCLEOTIDE SEQUENCE [LARGE SCALE GENOMIC DNA]</scope>
    <source>
        <strain evidence="2 3">CMCP6</strain>
    </source>
</reference>
<gene>
    <name evidence="2" type="primary">trbC</name>
    <name evidence="2" type="ordered locus">VV2_0644</name>
</gene>
<evidence type="ECO:0000256" key="1">
    <source>
        <dbReference type="SAM" id="SignalP"/>
    </source>
</evidence>
<feature type="chain" id="PRO_5017934777" evidence="1">
    <location>
        <begin position="23"/>
        <end position="235"/>
    </location>
</feature>
<dbReference type="Pfam" id="PF09673">
    <property type="entry name" value="TrbC_Ftype"/>
    <property type="match status" value="1"/>
</dbReference>
<feature type="signal peptide" evidence="1">
    <location>
        <begin position="1"/>
        <end position="22"/>
    </location>
</feature>
<organism evidence="2 3">
    <name type="scientific">Vibrio vulnificus (strain CMCP6)</name>
    <dbReference type="NCBI Taxonomy" id="216895"/>
    <lineage>
        <taxon>Bacteria</taxon>
        <taxon>Pseudomonadati</taxon>
        <taxon>Pseudomonadota</taxon>
        <taxon>Gammaproteobacteria</taxon>
        <taxon>Vibrionales</taxon>
        <taxon>Vibrionaceae</taxon>
        <taxon>Vibrio</taxon>
    </lineage>
</organism>
<dbReference type="NCBIfam" id="TIGR02742">
    <property type="entry name" value="TrbC_Ftype"/>
    <property type="match status" value="1"/>
</dbReference>
<dbReference type="KEGG" id="vvu:VV2_0644"/>
<protein>
    <submittedName>
        <fullName evidence="2">Type-F conjugative transfer system pilin assembly protein TrbC</fullName>
    </submittedName>
</protein>
<dbReference type="Proteomes" id="UP000002275">
    <property type="component" value="Chromosome II"/>
</dbReference>
<reference evidence="2 3" key="3">
    <citation type="journal article" date="2011" name="Mol. Syst. Biol.">
        <title>Integrative genome-scale metabolic analysis of Vibrio vulnificus for drug targeting and discovery.</title>
        <authorList>
            <person name="Kim H.U."/>
            <person name="Kim S.Y."/>
            <person name="Jeong H."/>
            <person name="Kim T.Y."/>
            <person name="Kim J.J."/>
            <person name="Choy H.E."/>
            <person name="Yi K.Y."/>
            <person name="Rhee J.H."/>
            <person name="Lee S.Y."/>
        </authorList>
    </citation>
    <scope>NUCLEOTIDE SEQUENCE [LARGE SCALE GENOMIC DNA]</scope>
    <source>
        <strain evidence="2 3">CMCP6</strain>
    </source>
</reference>
<dbReference type="RefSeq" id="WP_011081585.1">
    <property type="nucleotide sequence ID" value="NC_004460.2"/>
</dbReference>